<dbReference type="AlphaFoldDB" id="A0A2P6C798"/>
<gene>
    <name evidence="1" type="ORF">BTO14_12185</name>
</gene>
<reference evidence="1 2" key="1">
    <citation type="submission" date="2016-12" db="EMBL/GenBank/DDBJ databases">
        <title>Trade-off between light-utilization and light-protection in marine flavobacteria.</title>
        <authorList>
            <person name="Kumagai Y."/>
            <person name="Yoshizawa S."/>
            <person name="Kogure K."/>
            <person name="Iwasaki W."/>
        </authorList>
    </citation>
    <scope>NUCLEOTIDE SEQUENCE [LARGE SCALE GENOMIC DNA]</scope>
    <source>
        <strain evidence="1 2">KCTC 12100</strain>
    </source>
</reference>
<organism evidence="1 2">
    <name type="scientific">Polaribacter butkevichii</name>
    <dbReference type="NCBI Taxonomy" id="218490"/>
    <lineage>
        <taxon>Bacteria</taxon>
        <taxon>Pseudomonadati</taxon>
        <taxon>Bacteroidota</taxon>
        <taxon>Flavobacteriia</taxon>
        <taxon>Flavobacteriales</taxon>
        <taxon>Flavobacteriaceae</taxon>
    </lineage>
</organism>
<name>A0A2P6C798_9FLAO</name>
<comment type="caution">
    <text evidence="1">The sequence shown here is derived from an EMBL/GenBank/DDBJ whole genome shotgun (WGS) entry which is preliminary data.</text>
</comment>
<evidence type="ECO:0000313" key="1">
    <source>
        <dbReference type="EMBL" id="PQJ68801.1"/>
    </source>
</evidence>
<sequence length="69" mass="7650">MNANTSNEIITTPAIKTVEIVEDFGCASDCVRSARATILEASETLGEDPNDHMDDYMLEYGYCYYNNCG</sequence>
<evidence type="ECO:0000313" key="2">
    <source>
        <dbReference type="Proteomes" id="UP000247345"/>
    </source>
</evidence>
<proteinExistence type="predicted"/>
<accession>A0A2P6C798</accession>
<dbReference type="EMBL" id="MSCK01000002">
    <property type="protein sequence ID" value="PQJ68801.1"/>
    <property type="molecule type" value="Genomic_DNA"/>
</dbReference>
<dbReference type="Proteomes" id="UP000247345">
    <property type="component" value="Unassembled WGS sequence"/>
</dbReference>
<protein>
    <submittedName>
        <fullName evidence="1">Uncharacterized protein</fullName>
    </submittedName>
</protein>
<keyword evidence="2" id="KW-1185">Reference proteome</keyword>